<keyword evidence="2" id="KW-1185">Reference proteome</keyword>
<protein>
    <submittedName>
        <fullName evidence="1">Uncharacterized protein</fullName>
    </submittedName>
</protein>
<dbReference type="STRING" id="1582439.NPIRD3C_1297"/>
<dbReference type="HOGENOM" id="CLU_2519588_0_0_2"/>
<sequence length="87" mass="10297">MHYYMNPQKFHNTIKCVCNESVNFEIIDEIECDWGIHSVIQCPKCQELFSIDNICPAFCDVLDLEKNNFNLFSEKEKFDYTLNSHPN</sequence>
<evidence type="ECO:0000313" key="1">
    <source>
        <dbReference type="EMBL" id="AJM92509.1"/>
    </source>
</evidence>
<dbReference type="KEGG" id="nid:NPIRD3C_1297"/>
<proteinExistence type="predicted"/>
<dbReference type="EMBL" id="CP010868">
    <property type="protein sequence ID" value="AJM92509.1"/>
    <property type="molecule type" value="Genomic_DNA"/>
</dbReference>
<dbReference type="PATRIC" id="fig|1582439.9.peg.1339"/>
<reference evidence="1 2" key="2">
    <citation type="journal article" date="2016" name="ISME J.">
        <title>Physiological and genomic characterization of two novel marine thaumarchaeal strains indicates niche differentiation.</title>
        <authorList>
            <person name="Bayer B."/>
            <person name="Vojvoda J."/>
            <person name="Offre P."/>
            <person name="Alves R.J."/>
            <person name="Elisabeth N.H."/>
            <person name="Garcia J.A."/>
            <person name="Volland J.M."/>
            <person name="Srivastava A."/>
            <person name="Schleper C."/>
            <person name="Herndl G.J."/>
        </authorList>
    </citation>
    <scope>NUCLEOTIDE SEQUENCE [LARGE SCALE GENOMIC DNA]</scope>
    <source>
        <strain evidence="1 2">D3C</strain>
    </source>
</reference>
<reference evidence="1 2" key="3">
    <citation type="journal article" date="2019" name="Int. J. Syst. Evol. Microbiol.">
        <title>Nitrosopumilus adriaticus sp. nov. and Nitrosopumilus piranensis sp. nov., two ammonia-oxidizing archaea from the Adriatic Sea and members of the class Nitrososphaeria.</title>
        <authorList>
            <person name="Bayer B."/>
            <person name="Vojvoda J."/>
            <person name="Reinthaler T."/>
            <person name="Reyes C."/>
            <person name="Pinto M."/>
            <person name="Herndl G.J."/>
        </authorList>
    </citation>
    <scope>NUCLEOTIDE SEQUENCE [LARGE SCALE GENOMIC DNA]</scope>
    <source>
        <strain evidence="1 2">D3C</strain>
    </source>
</reference>
<gene>
    <name evidence="1" type="ORF">NPIRD3C_1297</name>
</gene>
<dbReference type="Proteomes" id="UP000032027">
    <property type="component" value="Chromosome"/>
</dbReference>
<organism evidence="1 2">
    <name type="scientific">Nitrosopumilus piranensis</name>
    <dbReference type="NCBI Taxonomy" id="1582439"/>
    <lineage>
        <taxon>Archaea</taxon>
        <taxon>Nitrososphaerota</taxon>
        <taxon>Nitrososphaeria</taxon>
        <taxon>Nitrosopumilales</taxon>
        <taxon>Nitrosopumilaceae</taxon>
        <taxon>Nitrosopumilus</taxon>
    </lineage>
</organism>
<name>A0A0C5BW93_9ARCH</name>
<dbReference type="AlphaFoldDB" id="A0A0C5BW93"/>
<evidence type="ECO:0000313" key="2">
    <source>
        <dbReference type="Proteomes" id="UP000032027"/>
    </source>
</evidence>
<accession>A0A0C5BW93</accession>
<reference evidence="2" key="1">
    <citation type="submission" date="2015-02" db="EMBL/GenBank/DDBJ databases">
        <title>Characterization of two novel Thaumarchaeota isolated from the Northern Adriatic Sea.</title>
        <authorList>
            <person name="Bayer B."/>
            <person name="Vojvoda J."/>
            <person name="Offre P."/>
            <person name="Srivastava A."/>
            <person name="Elisabeth N."/>
            <person name="Garcia J.A.L."/>
            <person name="Schleper C."/>
            <person name="Herndl G.J."/>
        </authorList>
    </citation>
    <scope>NUCLEOTIDE SEQUENCE [LARGE SCALE GENOMIC DNA]</scope>
    <source>
        <strain evidence="2">D3C</strain>
    </source>
</reference>